<keyword evidence="2" id="KW-1185">Reference proteome</keyword>
<accession>A0A6A6QUY9</accession>
<sequence>MSGLVSSFCGFGYLTLHFPACATIQVYRRSDSPPPSPFGAYSRFWCSHAREIPPSESPLGATRGFRRASARSFCSSEYREFEM</sequence>
<dbReference type="EMBL" id="MU004188">
    <property type="protein sequence ID" value="KAF2496006.1"/>
    <property type="molecule type" value="Genomic_DNA"/>
</dbReference>
<evidence type="ECO:0000313" key="2">
    <source>
        <dbReference type="Proteomes" id="UP000799750"/>
    </source>
</evidence>
<proteinExistence type="predicted"/>
<protein>
    <submittedName>
        <fullName evidence="1">Uncharacterized protein</fullName>
    </submittedName>
</protein>
<dbReference type="AlphaFoldDB" id="A0A6A6QUY9"/>
<reference evidence="1" key="1">
    <citation type="journal article" date="2020" name="Stud. Mycol.">
        <title>101 Dothideomycetes genomes: a test case for predicting lifestyles and emergence of pathogens.</title>
        <authorList>
            <person name="Haridas S."/>
            <person name="Albert R."/>
            <person name="Binder M."/>
            <person name="Bloem J."/>
            <person name="Labutti K."/>
            <person name="Salamov A."/>
            <person name="Andreopoulos B."/>
            <person name="Baker S."/>
            <person name="Barry K."/>
            <person name="Bills G."/>
            <person name="Bluhm B."/>
            <person name="Cannon C."/>
            <person name="Castanera R."/>
            <person name="Culley D."/>
            <person name="Daum C."/>
            <person name="Ezra D."/>
            <person name="Gonzalez J."/>
            <person name="Henrissat B."/>
            <person name="Kuo A."/>
            <person name="Liang C."/>
            <person name="Lipzen A."/>
            <person name="Lutzoni F."/>
            <person name="Magnuson J."/>
            <person name="Mondo S."/>
            <person name="Nolan M."/>
            <person name="Ohm R."/>
            <person name="Pangilinan J."/>
            <person name="Park H.-J."/>
            <person name="Ramirez L."/>
            <person name="Alfaro M."/>
            <person name="Sun H."/>
            <person name="Tritt A."/>
            <person name="Yoshinaga Y."/>
            <person name="Zwiers L.-H."/>
            <person name="Turgeon B."/>
            <person name="Goodwin S."/>
            <person name="Spatafora J."/>
            <person name="Crous P."/>
            <person name="Grigoriev I."/>
        </authorList>
    </citation>
    <scope>NUCLEOTIDE SEQUENCE</scope>
    <source>
        <strain evidence="1">CBS 269.34</strain>
    </source>
</reference>
<organism evidence="1 2">
    <name type="scientific">Lophium mytilinum</name>
    <dbReference type="NCBI Taxonomy" id="390894"/>
    <lineage>
        <taxon>Eukaryota</taxon>
        <taxon>Fungi</taxon>
        <taxon>Dikarya</taxon>
        <taxon>Ascomycota</taxon>
        <taxon>Pezizomycotina</taxon>
        <taxon>Dothideomycetes</taxon>
        <taxon>Pleosporomycetidae</taxon>
        <taxon>Mytilinidiales</taxon>
        <taxon>Mytilinidiaceae</taxon>
        <taxon>Lophium</taxon>
    </lineage>
</organism>
<gene>
    <name evidence="1" type="ORF">BU16DRAFT_363941</name>
</gene>
<dbReference type="Proteomes" id="UP000799750">
    <property type="component" value="Unassembled WGS sequence"/>
</dbReference>
<evidence type="ECO:0000313" key="1">
    <source>
        <dbReference type="EMBL" id="KAF2496006.1"/>
    </source>
</evidence>
<name>A0A6A6QUY9_9PEZI</name>